<dbReference type="EMBL" id="MZ571476">
    <property type="protein sequence ID" value="UBR43430.1"/>
    <property type="molecule type" value="Genomic_DNA"/>
</dbReference>
<keyword evidence="1" id="KW-0496">Mitochondrion</keyword>
<geneLocation type="mitochondrion" evidence="1"/>
<evidence type="ECO:0000313" key="1">
    <source>
        <dbReference type="EMBL" id="UBR43430.1"/>
    </source>
</evidence>
<dbReference type="RefSeq" id="YP_010216409.1">
    <property type="nucleotide sequence ID" value="NC_058886.1"/>
</dbReference>
<organism evidence="1">
    <name type="scientific">Ulva intestinalis</name>
    <name type="common">Hollow green nori</name>
    <name type="synonym">Enteromorpha intestinalis</name>
    <dbReference type="NCBI Taxonomy" id="3116"/>
    <lineage>
        <taxon>Eukaryota</taxon>
        <taxon>Viridiplantae</taxon>
        <taxon>Chlorophyta</taxon>
        <taxon>core chlorophytes</taxon>
        <taxon>Ulvophyceae</taxon>
        <taxon>OUU clade</taxon>
        <taxon>Ulvales</taxon>
        <taxon>Ulvaceae</taxon>
        <taxon>Ulva</taxon>
    </lineage>
</organism>
<proteinExistence type="predicted"/>
<reference evidence="1" key="1">
    <citation type="submission" date="2021-07" db="EMBL/GenBank/DDBJ databases">
        <authorList>
            <person name="Wang H."/>
            <person name="Liu F."/>
        </authorList>
    </citation>
    <scope>NUCLEOTIDE SEQUENCE</scope>
    <source>
        <strain evidence="1">CNS000531</strain>
    </source>
</reference>
<sequence>MTKKILKRSTQRKKEQVSSIVQKLLAENASLNADVFHMRIKMLEHNQIKTLDYAKEAIRACDLAIKNALVSAKLNSKQKAEILLIAKIEAFKIIASYVESINNNT</sequence>
<protein>
    <submittedName>
        <fullName evidence="1">Uncharacterized protein</fullName>
    </submittedName>
</protein>
<accession>A0A8K1HSY0</accession>
<dbReference type="AlphaFoldDB" id="A0A8K1HSY0"/>
<gene>
    <name evidence="1" type="primary">orf105</name>
</gene>
<name>A0A8K1HSY0_ULVIN</name>
<dbReference type="GeneID" id="68661710"/>